<reference evidence="8" key="1">
    <citation type="submission" date="2022-01" db="EMBL/GenBank/DDBJ databases">
        <title>Genome Sequence Resource for Two Populations of Ditylenchus destructor, the Migratory Endoparasitic Phytonematode.</title>
        <authorList>
            <person name="Zhang H."/>
            <person name="Lin R."/>
            <person name="Xie B."/>
        </authorList>
    </citation>
    <scope>NUCLEOTIDE SEQUENCE</scope>
    <source>
        <strain evidence="8">BazhouSP</strain>
    </source>
</reference>
<sequence length="236" mass="27484">MQGIVQAYAEMPPVTRAYTTACVLTTLAVQLDFVTPFHLYFNWHLIIYEWQWWRLITSFCYFGSIGFTFFFNIVFTYRHCQMLEEGSFRGRTADFVFMFIFGAVFMIISACFVHLVFLGHAFTIMLVYVWSRRNPFVGMNFFGLISFNAPYLPWVLLLFSLLLGNNAMVDIFGIACGHLYYFLEDVFPNQPNGFRILETPTILKWLFDPAPIPAVNIEERPGGFNWGIDDQNPQEE</sequence>
<evidence type="ECO:0000313" key="8">
    <source>
        <dbReference type="EMBL" id="KAI1729273.1"/>
    </source>
</evidence>
<evidence type="ECO:0000256" key="6">
    <source>
        <dbReference type="ARBA" id="ARBA00023136"/>
    </source>
</evidence>
<dbReference type="InterPro" id="IPR035952">
    <property type="entry name" value="Rhomboid-like_sf"/>
</dbReference>
<dbReference type="AlphaFoldDB" id="A0AAD4RB91"/>
<proteinExistence type="inferred from homology"/>
<comment type="function">
    <text evidence="7">May be involved in the degradation of misfolded endoplasmic reticulum (ER) luminal proteins.</text>
</comment>
<comment type="caution">
    <text evidence="8">The sequence shown here is derived from an EMBL/GenBank/DDBJ whole genome shotgun (WGS) entry which is preliminary data.</text>
</comment>
<accession>A0AAD4RB91</accession>
<keyword evidence="6 7" id="KW-0472">Membrane</keyword>
<keyword evidence="9" id="KW-1185">Reference proteome</keyword>
<evidence type="ECO:0000256" key="5">
    <source>
        <dbReference type="ARBA" id="ARBA00022989"/>
    </source>
</evidence>
<feature type="transmembrane region" description="Helical" evidence="7">
    <location>
        <begin position="96"/>
        <end position="129"/>
    </location>
</feature>
<protein>
    <recommendedName>
        <fullName evidence="7">Derlin</fullName>
    </recommendedName>
</protein>
<dbReference type="PANTHER" id="PTHR11009">
    <property type="entry name" value="DER1-LIKE PROTEIN, DERLIN"/>
    <property type="match status" value="1"/>
</dbReference>
<dbReference type="GO" id="GO:0006950">
    <property type="term" value="P:response to stress"/>
    <property type="evidence" value="ECO:0007669"/>
    <property type="project" value="UniProtKB-ARBA"/>
</dbReference>
<keyword evidence="4 7" id="KW-0256">Endoplasmic reticulum</keyword>
<evidence type="ECO:0000256" key="4">
    <source>
        <dbReference type="ARBA" id="ARBA00022824"/>
    </source>
</evidence>
<keyword evidence="3 7" id="KW-0812">Transmembrane</keyword>
<evidence type="ECO:0000256" key="2">
    <source>
        <dbReference type="ARBA" id="ARBA00008917"/>
    </source>
</evidence>
<dbReference type="SUPFAM" id="SSF144091">
    <property type="entry name" value="Rhomboid-like"/>
    <property type="match status" value="1"/>
</dbReference>
<evidence type="ECO:0000313" key="9">
    <source>
        <dbReference type="Proteomes" id="UP001201812"/>
    </source>
</evidence>
<name>A0AAD4RB91_9BILA</name>
<keyword evidence="5 7" id="KW-1133">Transmembrane helix</keyword>
<dbReference type="Proteomes" id="UP001201812">
    <property type="component" value="Unassembled WGS sequence"/>
</dbReference>
<dbReference type="GO" id="GO:0005789">
    <property type="term" value="C:endoplasmic reticulum membrane"/>
    <property type="evidence" value="ECO:0007669"/>
    <property type="project" value="UniProtKB-SubCell"/>
</dbReference>
<dbReference type="Pfam" id="PF04511">
    <property type="entry name" value="DER1"/>
    <property type="match status" value="1"/>
</dbReference>
<evidence type="ECO:0000256" key="7">
    <source>
        <dbReference type="RuleBase" id="RU363059"/>
    </source>
</evidence>
<dbReference type="EMBL" id="JAKKPZ010000001">
    <property type="protein sequence ID" value="KAI1729273.1"/>
    <property type="molecule type" value="Genomic_DNA"/>
</dbReference>
<organism evidence="8 9">
    <name type="scientific">Ditylenchus destructor</name>
    <dbReference type="NCBI Taxonomy" id="166010"/>
    <lineage>
        <taxon>Eukaryota</taxon>
        <taxon>Metazoa</taxon>
        <taxon>Ecdysozoa</taxon>
        <taxon>Nematoda</taxon>
        <taxon>Chromadorea</taxon>
        <taxon>Rhabditida</taxon>
        <taxon>Tylenchina</taxon>
        <taxon>Tylenchomorpha</taxon>
        <taxon>Sphaerularioidea</taxon>
        <taxon>Anguinidae</taxon>
        <taxon>Anguininae</taxon>
        <taxon>Ditylenchus</taxon>
    </lineage>
</organism>
<evidence type="ECO:0000256" key="1">
    <source>
        <dbReference type="ARBA" id="ARBA00004477"/>
    </source>
</evidence>
<evidence type="ECO:0000256" key="3">
    <source>
        <dbReference type="ARBA" id="ARBA00022692"/>
    </source>
</evidence>
<comment type="subcellular location">
    <subcellularLocation>
        <location evidence="1 7">Endoplasmic reticulum membrane</location>
        <topology evidence="1 7">Multi-pass membrane protein</topology>
    </subcellularLocation>
</comment>
<feature type="transmembrane region" description="Helical" evidence="7">
    <location>
        <begin position="141"/>
        <end position="163"/>
    </location>
</feature>
<gene>
    <name evidence="8" type="ORF">DdX_01505</name>
</gene>
<dbReference type="InterPro" id="IPR007599">
    <property type="entry name" value="DER1"/>
</dbReference>
<comment type="similarity">
    <text evidence="2 7">Belongs to the derlin family.</text>
</comment>
<feature type="transmembrane region" description="Helical" evidence="7">
    <location>
        <begin position="21"/>
        <end position="40"/>
    </location>
</feature>
<feature type="transmembrane region" description="Helical" evidence="7">
    <location>
        <begin position="52"/>
        <end position="75"/>
    </location>
</feature>